<dbReference type="Gene3D" id="3.40.50.720">
    <property type="entry name" value="NAD(P)-binding Rossmann-like Domain"/>
    <property type="match status" value="1"/>
</dbReference>
<evidence type="ECO:0000313" key="4">
    <source>
        <dbReference type="Proteomes" id="UP000431533"/>
    </source>
</evidence>
<dbReference type="PANTHER" id="PTHR15020">
    <property type="entry name" value="FLAVIN REDUCTASE-RELATED"/>
    <property type="match status" value="1"/>
</dbReference>
<comment type="similarity">
    <text evidence="1">Belongs to the avfA family.</text>
</comment>
<comment type="caution">
    <text evidence="3">The sequence shown here is derived from an EMBL/GenBank/DDBJ whole genome shotgun (WGS) entry which is preliminary data.</text>
</comment>
<dbReference type="SUPFAM" id="SSF51735">
    <property type="entry name" value="NAD(P)-binding Rossmann-fold domains"/>
    <property type="match status" value="1"/>
</dbReference>
<reference evidence="3 4" key="1">
    <citation type="submission" date="2018-05" db="EMBL/GenBank/DDBJ databases">
        <title>Genome sequencing and assembly of the regulated plant pathogen Lachnellula willkommii and related sister species for the development of diagnostic species identification markers.</title>
        <authorList>
            <person name="Giroux E."/>
            <person name="Bilodeau G."/>
        </authorList>
    </citation>
    <scope>NUCLEOTIDE SEQUENCE [LARGE SCALE GENOMIC DNA]</scope>
    <source>
        <strain evidence="3 4">CBS 185.66</strain>
    </source>
</reference>
<feature type="domain" description="NAD(P)-binding" evidence="2">
    <location>
        <begin position="9"/>
        <end position="220"/>
    </location>
</feature>
<evidence type="ECO:0000259" key="2">
    <source>
        <dbReference type="Pfam" id="PF13460"/>
    </source>
</evidence>
<dbReference type="EMBL" id="QGMH01000072">
    <property type="protein sequence ID" value="TVY26304.1"/>
    <property type="molecule type" value="Genomic_DNA"/>
</dbReference>
<proteinExistence type="inferred from homology"/>
<name>A0A8H8TXQ7_9HELO</name>
<organism evidence="3 4">
    <name type="scientific">Lachnellula hyalina</name>
    <dbReference type="NCBI Taxonomy" id="1316788"/>
    <lineage>
        <taxon>Eukaryota</taxon>
        <taxon>Fungi</taxon>
        <taxon>Dikarya</taxon>
        <taxon>Ascomycota</taxon>
        <taxon>Pezizomycotina</taxon>
        <taxon>Leotiomycetes</taxon>
        <taxon>Helotiales</taxon>
        <taxon>Lachnaceae</taxon>
        <taxon>Lachnellula</taxon>
    </lineage>
</organism>
<evidence type="ECO:0000313" key="3">
    <source>
        <dbReference type="EMBL" id="TVY26304.1"/>
    </source>
</evidence>
<evidence type="ECO:0000256" key="1">
    <source>
        <dbReference type="ARBA" id="ARBA00038376"/>
    </source>
</evidence>
<sequence length="264" mass="28527">MTPRILLLGGHGKISLLMTPKLLARSWNLTSVIRDPAQKAAIQEAGKAGPGKLDVLVESLDEVKSESDAKRILDLVKPDWVIWSAGAGGKGGASRTNAIDKEACIHFIRSALSTPTISKFLLVTALSERRQRAPWWDDESWALVQKMNTEILPAYYAAKLASDDVLTVLGRAKQGFGYILLRPGSLSDEQETGKVELGKTRAKGTVARADVAEVAVRLLERGGGEGWFDSLGGEEEVGKAVERVVREGVDCMEGEDVEVMKAGM</sequence>
<keyword evidence="4" id="KW-1185">Reference proteome</keyword>
<accession>A0A8H8TXQ7</accession>
<dbReference type="RefSeq" id="XP_031005092.1">
    <property type="nucleotide sequence ID" value="XM_031150413.1"/>
</dbReference>
<dbReference type="OrthoDB" id="10254604at2759"/>
<dbReference type="AlphaFoldDB" id="A0A8H8TXQ7"/>
<gene>
    <name evidence="3" type="ORF">LHYA1_G005468</name>
</gene>
<protein>
    <submittedName>
        <fullName evidence="3">UPF0659 protein</fullName>
    </submittedName>
</protein>
<dbReference type="GeneID" id="41985666"/>
<dbReference type="Proteomes" id="UP000431533">
    <property type="component" value="Unassembled WGS sequence"/>
</dbReference>
<dbReference type="InterPro" id="IPR016040">
    <property type="entry name" value="NAD(P)-bd_dom"/>
</dbReference>
<dbReference type="Pfam" id="PF13460">
    <property type="entry name" value="NAD_binding_10"/>
    <property type="match status" value="1"/>
</dbReference>
<dbReference type="PANTHER" id="PTHR15020:SF50">
    <property type="entry name" value="UPF0659 PROTEIN YMR090W"/>
    <property type="match status" value="1"/>
</dbReference>
<dbReference type="InterPro" id="IPR036291">
    <property type="entry name" value="NAD(P)-bd_dom_sf"/>
</dbReference>